<dbReference type="NCBIfam" id="TIGR02778">
    <property type="entry name" value="ligD_pol"/>
    <property type="match status" value="1"/>
</dbReference>
<dbReference type="PANTHER" id="PTHR42705">
    <property type="entry name" value="BIFUNCTIONAL NON-HOMOLOGOUS END JOINING PROTEIN LIGD"/>
    <property type="match status" value="1"/>
</dbReference>
<dbReference type="EMBL" id="JBHSXX010000001">
    <property type="protein sequence ID" value="MFC6868722.1"/>
    <property type="molecule type" value="Genomic_DNA"/>
</dbReference>
<evidence type="ECO:0000313" key="2">
    <source>
        <dbReference type="EMBL" id="MFC6868722.1"/>
    </source>
</evidence>
<comment type="caution">
    <text evidence="2">The sequence shown here is derived from an EMBL/GenBank/DDBJ whole genome shotgun (WGS) entry which is preliminary data.</text>
</comment>
<feature type="domain" description="DNA ligase D polymerase" evidence="1">
    <location>
        <begin position="24"/>
        <end position="277"/>
    </location>
</feature>
<dbReference type="EC" id="6.5.1.1" evidence="2"/>
<accession>A0ABW2C093</accession>
<keyword evidence="3" id="KW-1185">Reference proteome</keyword>
<dbReference type="GO" id="GO:0003910">
    <property type="term" value="F:DNA ligase (ATP) activity"/>
    <property type="evidence" value="ECO:0007669"/>
    <property type="project" value="UniProtKB-EC"/>
</dbReference>
<dbReference type="PANTHER" id="PTHR42705:SF2">
    <property type="entry name" value="BIFUNCTIONAL NON-HOMOLOGOUS END JOINING PROTEIN LIGD"/>
    <property type="match status" value="1"/>
</dbReference>
<dbReference type="InterPro" id="IPR014145">
    <property type="entry name" value="LigD_pol_dom"/>
</dbReference>
<gene>
    <name evidence="2" type="primary">ligD</name>
    <name evidence="2" type="ORF">ACFQGD_16395</name>
</gene>
<sequence length="301" mass="33416">MPIAGREIPISNQDKVLFPQAGLTKGDLADHMHNVAEVMLPHLRDRPLTLRRYPDGIDADGFVQKQASEHFPEWLDTVRVPLREGGTQRAVLAASEAALTYLANQAVIELHIWPSTTADLDRPDLLVIDIDPPDGSAAIGEIRSVARRLRDLFGELGLLAYLQATGGRGFHVVAPLDRSEGFDAVRELAAAIADTLAADDPNRLTTEFRKERRGDRIFLDVNRNGYGQTFIAPYSVRARPGASCAVPLDWGELAGAWPTGWDMRRVHRRLAQKTDPWQRLHDKRLACSPTEAARRLAEMRG</sequence>
<organism evidence="2 3">
    <name type="scientific">Haloechinothrix salitolerans</name>
    <dbReference type="NCBI Taxonomy" id="926830"/>
    <lineage>
        <taxon>Bacteria</taxon>
        <taxon>Bacillati</taxon>
        <taxon>Actinomycetota</taxon>
        <taxon>Actinomycetes</taxon>
        <taxon>Pseudonocardiales</taxon>
        <taxon>Pseudonocardiaceae</taxon>
        <taxon>Haloechinothrix</taxon>
    </lineage>
</organism>
<name>A0ABW2C093_9PSEU</name>
<dbReference type="RefSeq" id="WP_345390758.1">
    <property type="nucleotide sequence ID" value="NZ_BAABLA010000005.1"/>
</dbReference>
<keyword evidence="2" id="KW-0436">Ligase</keyword>
<evidence type="ECO:0000313" key="3">
    <source>
        <dbReference type="Proteomes" id="UP001596337"/>
    </source>
</evidence>
<dbReference type="Gene3D" id="3.90.920.10">
    <property type="entry name" value="DNA primase, PRIM domain"/>
    <property type="match status" value="1"/>
</dbReference>
<protein>
    <submittedName>
        <fullName evidence="2">Non-homologous end-joining DNA ligase</fullName>
        <ecNumber evidence="2">6.5.1.1</ecNumber>
    </submittedName>
</protein>
<dbReference type="InterPro" id="IPR052171">
    <property type="entry name" value="NHEJ_LigD"/>
</dbReference>
<reference evidence="3" key="1">
    <citation type="journal article" date="2019" name="Int. J. Syst. Evol. Microbiol.">
        <title>The Global Catalogue of Microorganisms (GCM) 10K type strain sequencing project: providing services to taxonomists for standard genome sequencing and annotation.</title>
        <authorList>
            <consortium name="The Broad Institute Genomics Platform"/>
            <consortium name="The Broad Institute Genome Sequencing Center for Infectious Disease"/>
            <person name="Wu L."/>
            <person name="Ma J."/>
        </authorList>
    </citation>
    <scope>NUCLEOTIDE SEQUENCE [LARGE SCALE GENOMIC DNA]</scope>
    <source>
        <strain evidence="3">KCTC 32255</strain>
    </source>
</reference>
<evidence type="ECO:0000259" key="1">
    <source>
        <dbReference type="Pfam" id="PF21686"/>
    </source>
</evidence>
<proteinExistence type="predicted"/>
<dbReference type="Pfam" id="PF21686">
    <property type="entry name" value="LigD_Prim-Pol"/>
    <property type="match status" value="1"/>
</dbReference>
<dbReference type="Proteomes" id="UP001596337">
    <property type="component" value="Unassembled WGS sequence"/>
</dbReference>